<dbReference type="InterPro" id="IPR001130">
    <property type="entry name" value="TatD-like"/>
</dbReference>
<evidence type="ECO:0000313" key="4">
    <source>
        <dbReference type="EMBL" id="WAX55130.1"/>
    </source>
</evidence>
<dbReference type="InterPro" id="IPR032466">
    <property type="entry name" value="Metal_Hydrolase"/>
</dbReference>
<accession>A0ABY7JSW6</accession>
<evidence type="ECO:0000256" key="3">
    <source>
        <dbReference type="ARBA" id="ARBA00022801"/>
    </source>
</evidence>
<dbReference type="Gene3D" id="3.20.20.140">
    <property type="entry name" value="Metal-dependent hydrolases"/>
    <property type="match status" value="1"/>
</dbReference>
<dbReference type="Proteomes" id="UP001164693">
    <property type="component" value="Chromosome"/>
</dbReference>
<gene>
    <name evidence="4" type="ORF">M6B22_11215</name>
</gene>
<dbReference type="SUPFAM" id="SSF51556">
    <property type="entry name" value="Metallo-dependent hydrolases"/>
    <property type="match status" value="1"/>
</dbReference>
<proteinExistence type="inferred from homology"/>
<organism evidence="4 5">
    <name type="scientific">Jatrophihabitans cynanchi</name>
    <dbReference type="NCBI Taxonomy" id="2944128"/>
    <lineage>
        <taxon>Bacteria</taxon>
        <taxon>Bacillati</taxon>
        <taxon>Actinomycetota</taxon>
        <taxon>Actinomycetes</taxon>
        <taxon>Jatrophihabitantales</taxon>
        <taxon>Jatrophihabitantaceae</taxon>
        <taxon>Jatrophihabitans</taxon>
    </lineage>
</organism>
<keyword evidence="3 4" id="KW-0378">Hydrolase</keyword>
<evidence type="ECO:0000313" key="5">
    <source>
        <dbReference type="Proteomes" id="UP001164693"/>
    </source>
</evidence>
<dbReference type="Pfam" id="PF01026">
    <property type="entry name" value="TatD_DNase"/>
    <property type="match status" value="1"/>
</dbReference>
<dbReference type="GO" id="GO:0016787">
    <property type="term" value="F:hydrolase activity"/>
    <property type="evidence" value="ECO:0007669"/>
    <property type="project" value="UniProtKB-KW"/>
</dbReference>
<comment type="similarity">
    <text evidence="1">Belongs to the metallo-dependent hydrolases superfamily. TatD-type hydrolase family.</text>
</comment>
<name>A0ABY7JSW6_9ACTN</name>
<protein>
    <submittedName>
        <fullName evidence="4">TatD family hydrolase</fullName>
    </submittedName>
</protein>
<keyword evidence="2" id="KW-0479">Metal-binding</keyword>
<dbReference type="PANTHER" id="PTHR46317:SF1">
    <property type="entry name" value="HYDROLASE, TATD FAMILY"/>
    <property type="match status" value="1"/>
</dbReference>
<dbReference type="RefSeq" id="WP_269441632.1">
    <property type="nucleotide sequence ID" value="NZ_CP097463.1"/>
</dbReference>
<evidence type="ECO:0000256" key="2">
    <source>
        <dbReference type="ARBA" id="ARBA00022723"/>
    </source>
</evidence>
<dbReference type="EMBL" id="CP097463">
    <property type="protein sequence ID" value="WAX55130.1"/>
    <property type="molecule type" value="Genomic_DNA"/>
</dbReference>
<reference evidence="4" key="1">
    <citation type="submission" date="2022-05" db="EMBL/GenBank/DDBJ databases">
        <title>Jatrophihabitans sp. SB3-54 whole genome sequence.</title>
        <authorList>
            <person name="Suh M.K."/>
            <person name="Eom M.K."/>
            <person name="Kim J.S."/>
            <person name="Kim H.S."/>
            <person name="Do H.E."/>
            <person name="Shin Y.K."/>
            <person name="Lee J.-S."/>
        </authorList>
    </citation>
    <scope>NUCLEOTIDE SEQUENCE</scope>
    <source>
        <strain evidence="4">SB3-54</strain>
    </source>
</reference>
<sequence>MSPSDLPPLDCHAHIAPDVTGRQIAGLNGALVFAMTRTPSEARAAARRSDPTLAWGFGAHPGLPDAISTVNETVLREAVQGHVIVGEVGLDRRGPHGPQREVLEAILHACQGQPVLLSLHSTGRTRQLLAVLRQRPHPGAVLHWFNGTPDEICEAVALGCYFSVNNAMTDDRLAQIPTNRMLPETDFPASRKSTLASKPGDIHALEKRLARRDCSHENAVRHGFYRTLGGLLAVTGARSRMPSGFQAALDAAGV</sequence>
<evidence type="ECO:0000256" key="1">
    <source>
        <dbReference type="ARBA" id="ARBA00009275"/>
    </source>
</evidence>
<keyword evidence="5" id="KW-1185">Reference proteome</keyword>
<dbReference type="PANTHER" id="PTHR46317">
    <property type="entry name" value="HYDROLASE OF PHP SUPERFAMILY-RELATED PROTEIN"/>
    <property type="match status" value="1"/>
</dbReference>